<comment type="caution">
    <text evidence="1">The sequence shown here is derived from an EMBL/GenBank/DDBJ whole genome shotgun (WGS) entry which is preliminary data.</text>
</comment>
<protein>
    <recommendedName>
        <fullName evidence="3">Immunity protein 63 domain-containing protein</fullName>
    </recommendedName>
</protein>
<gene>
    <name evidence="1" type="ORF">BV913_09005</name>
</gene>
<dbReference type="EMBL" id="MTAC01000023">
    <property type="protein sequence ID" value="OSI33138.1"/>
    <property type="molecule type" value="Genomic_DNA"/>
</dbReference>
<evidence type="ECO:0000313" key="2">
    <source>
        <dbReference type="Proteomes" id="UP000193346"/>
    </source>
</evidence>
<accession>A0ABX3WJM3</accession>
<proteinExistence type="predicted"/>
<organism evidence="1 2">
    <name type="scientific">Neisseria dumasiana</name>
    <dbReference type="NCBI Taxonomy" id="1931275"/>
    <lineage>
        <taxon>Bacteria</taxon>
        <taxon>Pseudomonadati</taxon>
        <taxon>Pseudomonadota</taxon>
        <taxon>Betaproteobacteria</taxon>
        <taxon>Neisseriales</taxon>
        <taxon>Neisseriaceae</taxon>
        <taxon>Neisseria</taxon>
    </lineage>
</organism>
<evidence type="ECO:0000313" key="1">
    <source>
        <dbReference type="EMBL" id="OSI33138.1"/>
    </source>
</evidence>
<dbReference type="InterPro" id="IPR029078">
    <property type="entry name" value="Imm44"/>
</dbReference>
<dbReference type="Pfam" id="PF15571">
    <property type="entry name" value="Imm44"/>
    <property type="match status" value="1"/>
</dbReference>
<keyword evidence="2" id="KW-1185">Reference proteome</keyword>
<dbReference type="RefSeq" id="WP_085356901.1">
    <property type="nucleotide sequence ID" value="NZ_CP091509.1"/>
</dbReference>
<evidence type="ECO:0008006" key="3">
    <source>
        <dbReference type="Google" id="ProtNLM"/>
    </source>
</evidence>
<name>A0ABX3WJM3_9NEIS</name>
<sequence>MKFWASQESDFTVAEHISIIRKLVEPLLNQQISGVKLNNSQYEEWEWAFIAICLGPSSPREEEYKEIIRRSLKNKTLEFRLYIKYEDFLNADFEKQLNLYCQALHRCLDVPEMDKWKFAKEDRELLHNILNQVEKQILEGRNSV</sequence>
<reference evidence="1 2" key="1">
    <citation type="submission" date="2017-01" db="EMBL/GenBank/DDBJ databases">
        <authorList>
            <person name="Wolfgang W.J."/>
            <person name="Cole J."/>
            <person name="Wroblewski D."/>
            <person name="Mcginnis J."/>
            <person name="Musser K.A."/>
        </authorList>
    </citation>
    <scope>NUCLEOTIDE SEQUENCE [LARGE SCALE GENOMIC DNA]</scope>
    <source>
        <strain evidence="1 2">93087</strain>
    </source>
</reference>
<dbReference type="Proteomes" id="UP000193346">
    <property type="component" value="Unassembled WGS sequence"/>
</dbReference>